<keyword evidence="2" id="KW-1185">Reference proteome</keyword>
<evidence type="ECO:0000313" key="2">
    <source>
        <dbReference type="Proteomes" id="UP000294933"/>
    </source>
</evidence>
<dbReference type="VEuPathDB" id="FungiDB:BD410DRAFT_853527"/>
<name>A0A4Y7PJP4_9AGAM</name>
<dbReference type="Proteomes" id="UP000294933">
    <property type="component" value="Unassembled WGS sequence"/>
</dbReference>
<evidence type="ECO:0000313" key="1">
    <source>
        <dbReference type="EMBL" id="TDL15607.1"/>
    </source>
</evidence>
<organism evidence="1 2">
    <name type="scientific">Rickenella mellea</name>
    <dbReference type="NCBI Taxonomy" id="50990"/>
    <lineage>
        <taxon>Eukaryota</taxon>
        <taxon>Fungi</taxon>
        <taxon>Dikarya</taxon>
        <taxon>Basidiomycota</taxon>
        <taxon>Agaricomycotina</taxon>
        <taxon>Agaricomycetes</taxon>
        <taxon>Hymenochaetales</taxon>
        <taxon>Rickenellaceae</taxon>
        <taxon>Rickenella</taxon>
    </lineage>
</organism>
<dbReference type="EMBL" id="ML170269">
    <property type="protein sequence ID" value="TDL15607.1"/>
    <property type="molecule type" value="Genomic_DNA"/>
</dbReference>
<proteinExistence type="predicted"/>
<gene>
    <name evidence="1" type="ORF">BD410DRAFT_853527</name>
</gene>
<reference evidence="1 2" key="1">
    <citation type="submission" date="2018-06" db="EMBL/GenBank/DDBJ databases">
        <title>A transcriptomic atlas of mushroom development highlights an independent origin of complex multicellularity.</title>
        <authorList>
            <consortium name="DOE Joint Genome Institute"/>
            <person name="Krizsan K."/>
            <person name="Almasi E."/>
            <person name="Merenyi Z."/>
            <person name="Sahu N."/>
            <person name="Viragh M."/>
            <person name="Koszo T."/>
            <person name="Mondo S."/>
            <person name="Kiss B."/>
            <person name="Balint B."/>
            <person name="Kues U."/>
            <person name="Barry K."/>
            <person name="Hegedus J.C."/>
            <person name="Henrissat B."/>
            <person name="Johnson J."/>
            <person name="Lipzen A."/>
            <person name="Ohm R."/>
            <person name="Nagy I."/>
            <person name="Pangilinan J."/>
            <person name="Yan J."/>
            <person name="Xiong Y."/>
            <person name="Grigoriev I.V."/>
            <person name="Hibbett D.S."/>
            <person name="Nagy L.G."/>
        </authorList>
    </citation>
    <scope>NUCLEOTIDE SEQUENCE [LARGE SCALE GENOMIC DNA]</scope>
    <source>
        <strain evidence="1 2">SZMC22713</strain>
    </source>
</reference>
<dbReference type="AlphaFoldDB" id="A0A4Y7PJP4"/>
<protein>
    <submittedName>
        <fullName evidence="1">Uncharacterized protein</fullName>
    </submittedName>
</protein>
<sequence>MLQRSLGLEPRTEAVAVIFTSESPTLRLQWSLLQKNSHNCGVPRLGNAEKLQIQNAESDDQVVPKHEILTVIAINVTRWLLLWADADANNVNEWSCTDTQIMKCNPDISIEPRKHGFFAAARVKPRQMEQLSVSLQANIQGGIFPPEKLEIGLPGFTVKKLPLRRRMLDKQPETETLDIPPFSWSICLSSVFEDEHRRRFGRLFLSQSRHLISGGQNGTFKFVVPSKVLYALFPAFDSKNPMFDLMVAETSFDRPSFIAPNPLSLGFRNILWGQCGAIVGIRFPSTDLSLW</sequence>
<accession>A0A4Y7PJP4</accession>